<protein>
    <submittedName>
        <fullName evidence="2">Uncharacterized protein</fullName>
    </submittedName>
</protein>
<dbReference type="HOGENOM" id="CLU_1865752_0_0_1"/>
<proteinExistence type="predicted"/>
<sequence>MQYDQPRTAGADDGKYDQPRTAGADDGKMKVVAIKTSASESASCTHSYSKQYDGFDFDRCLLARWSDNELEDLGSAADSKLAFLVDPKGGRLVKEIAPYFKDILEVVQQWLQLHSRAYPTAGSIRGCLRLHRGGARR</sequence>
<evidence type="ECO:0000313" key="2">
    <source>
        <dbReference type="EMBL" id="KIJ14838.1"/>
    </source>
</evidence>
<dbReference type="AlphaFoldDB" id="A0A0C9TX38"/>
<dbReference type="Proteomes" id="UP000053647">
    <property type="component" value="Unassembled WGS sequence"/>
</dbReference>
<accession>A0A0C9TX38</accession>
<reference evidence="3" key="2">
    <citation type="submission" date="2015-01" db="EMBL/GenBank/DDBJ databases">
        <title>Evolutionary Origins and Diversification of the Mycorrhizal Mutualists.</title>
        <authorList>
            <consortium name="DOE Joint Genome Institute"/>
            <consortium name="Mycorrhizal Genomics Consortium"/>
            <person name="Kohler A."/>
            <person name="Kuo A."/>
            <person name="Nagy L.G."/>
            <person name="Floudas D."/>
            <person name="Copeland A."/>
            <person name="Barry K.W."/>
            <person name="Cichocki N."/>
            <person name="Veneault-Fourrey C."/>
            <person name="LaButti K."/>
            <person name="Lindquist E.A."/>
            <person name="Lipzen A."/>
            <person name="Lundell T."/>
            <person name="Morin E."/>
            <person name="Murat C."/>
            <person name="Riley R."/>
            <person name="Ohm R."/>
            <person name="Sun H."/>
            <person name="Tunlid A."/>
            <person name="Henrissat B."/>
            <person name="Grigoriev I.V."/>
            <person name="Hibbett D.S."/>
            <person name="Martin F."/>
        </authorList>
    </citation>
    <scope>NUCLEOTIDE SEQUENCE [LARGE SCALE GENOMIC DNA]</scope>
    <source>
        <strain evidence="3">ATCC 200175</strain>
    </source>
</reference>
<evidence type="ECO:0000313" key="3">
    <source>
        <dbReference type="Proteomes" id="UP000053647"/>
    </source>
</evidence>
<feature type="region of interest" description="Disordered" evidence="1">
    <location>
        <begin position="1"/>
        <end position="24"/>
    </location>
</feature>
<dbReference type="OrthoDB" id="2682511at2759"/>
<keyword evidence="3" id="KW-1185">Reference proteome</keyword>
<dbReference type="EMBL" id="KN819340">
    <property type="protein sequence ID" value="KIJ14838.1"/>
    <property type="molecule type" value="Genomic_DNA"/>
</dbReference>
<organism evidence="2 3">
    <name type="scientific">Paxillus involutus ATCC 200175</name>
    <dbReference type="NCBI Taxonomy" id="664439"/>
    <lineage>
        <taxon>Eukaryota</taxon>
        <taxon>Fungi</taxon>
        <taxon>Dikarya</taxon>
        <taxon>Basidiomycota</taxon>
        <taxon>Agaricomycotina</taxon>
        <taxon>Agaricomycetes</taxon>
        <taxon>Agaricomycetidae</taxon>
        <taxon>Boletales</taxon>
        <taxon>Paxilineae</taxon>
        <taxon>Paxillaceae</taxon>
        <taxon>Paxillus</taxon>
    </lineage>
</organism>
<evidence type="ECO:0000256" key="1">
    <source>
        <dbReference type="SAM" id="MobiDB-lite"/>
    </source>
</evidence>
<name>A0A0C9TX38_PAXIN</name>
<feature type="compositionally biased region" description="Basic and acidic residues" evidence="1">
    <location>
        <begin position="10"/>
        <end position="24"/>
    </location>
</feature>
<reference evidence="2 3" key="1">
    <citation type="submission" date="2014-06" db="EMBL/GenBank/DDBJ databases">
        <authorList>
            <consortium name="DOE Joint Genome Institute"/>
            <person name="Kuo A."/>
            <person name="Kohler A."/>
            <person name="Nagy L.G."/>
            <person name="Floudas D."/>
            <person name="Copeland A."/>
            <person name="Barry K.W."/>
            <person name="Cichocki N."/>
            <person name="Veneault-Fourrey C."/>
            <person name="LaButti K."/>
            <person name="Lindquist E.A."/>
            <person name="Lipzen A."/>
            <person name="Lundell T."/>
            <person name="Morin E."/>
            <person name="Murat C."/>
            <person name="Sun H."/>
            <person name="Tunlid A."/>
            <person name="Henrissat B."/>
            <person name="Grigoriev I.V."/>
            <person name="Hibbett D.S."/>
            <person name="Martin F."/>
            <person name="Nordberg H.P."/>
            <person name="Cantor M.N."/>
            <person name="Hua S.X."/>
        </authorList>
    </citation>
    <scope>NUCLEOTIDE SEQUENCE [LARGE SCALE GENOMIC DNA]</scope>
    <source>
        <strain evidence="2 3">ATCC 200175</strain>
    </source>
</reference>
<gene>
    <name evidence="2" type="ORF">PAXINDRAFT_12414</name>
</gene>